<dbReference type="Proteomes" id="UP001230649">
    <property type="component" value="Unassembled WGS sequence"/>
</dbReference>
<reference evidence="1" key="1">
    <citation type="submission" date="2023-04" db="EMBL/GenBank/DDBJ databases">
        <title>Draft Genome sequencing of Naganishia species isolated from polar environments using Oxford Nanopore Technology.</title>
        <authorList>
            <person name="Leo P."/>
            <person name="Venkateswaran K."/>
        </authorList>
    </citation>
    <scope>NUCLEOTIDE SEQUENCE</scope>
    <source>
        <strain evidence="1">MNA-CCFEE 5262</strain>
    </source>
</reference>
<dbReference type="EMBL" id="JASBWS010000001">
    <property type="protein sequence ID" value="KAJ9117943.1"/>
    <property type="molecule type" value="Genomic_DNA"/>
</dbReference>
<organism evidence="1 2">
    <name type="scientific">Naganishia adeliensis</name>
    <dbReference type="NCBI Taxonomy" id="92952"/>
    <lineage>
        <taxon>Eukaryota</taxon>
        <taxon>Fungi</taxon>
        <taxon>Dikarya</taxon>
        <taxon>Basidiomycota</taxon>
        <taxon>Agaricomycotina</taxon>
        <taxon>Tremellomycetes</taxon>
        <taxon>Filobasidiales</taxon>
        <taxon>Filobasidiaceae</taxon>
        <taxon>Naganishia</taxon>
    </lineage>
</organism>
<gene>
    <name evidence="1" type="ORF">QFC20_000224</name>
</gene>
<sequence length="392" mass="44315">MSASRDAAKDAATISQSTLFDLKGIVSEHRSTFDKEGRSAVKGRLGPKEDVVSKDKFARPSPGIIKRMAMEARNDMNRKHLAHISKASEEQRQEIMRIKAEKYEKLRRGEYGSLTEKELAEATVDFDRKWQEEDEWSDHSSDVDESAHPTYGGQDAKDKVDDAFSREKIEYVDELGRTRMGTRAEAREAEEAKRKSGVKVYDPMEALEEEEPSIGPAHAEVLQSNVIYGAQSFFPVYEPTQEDLKARLKAAEGPADTKHYDADQEVRSRAAGHYQFSQDEATRAQQMAALKAERDETQHAREENQSRAVEVVVGSSSHAEPAKKVVVLTAAQETKRRKLDERRAMIEAKRMKMLGGKEGIEKRRKELQEREAERLMKEVETSLASKQGSSRD</sequence>
<accession>A0ACC2X2F0</accession>
<evidence type="ECO:0000313" key="2">
    <source>
        <dbReference type="Proteomes" id="UP001230649"/>
    </source>
</evidence>
<proteinExistence type="predicted"/>
<evidence type="ECO:0000313" key="1">
    <source>
        <dbReference type="EMBL" id="KAJ9117943.1"/>
    </source>
</evidence>
<keyword evidence="2" id="KW-1185">Reference proteome</keyword>
<comment type="caution">
    <text evidence="1">The sequence shown here is derived from an EMBL/GenBank/DDBJ whole genome shotgun (WGS) entry which is preliminary data.</text>
</comment>
<protein>
    <submittedName>
        <fullName evidence="1">Uncharacterized protein</fullName>
    </submittedName>
</protein>
<name>A0ACC2X2F0_9TREE</name>